<feature type="region of interest" description="Disordered" evidence="1">
    <location>
        <begin position="1"/>
        <end position="26"/>
    </location>
</feature>
<name>A0AB34KRL2_9PEZI</name>
<protein>
    <submittedName>
        <fullName evidence="2">Uncharacterized protein</fullName>
    </submittedName>
</protein>
<dbReference type="AlphaFoldDB" id="A0AB34KRL2"/>
<comment type="caution">
    <text evidence="2">The sequence shown here is derived from an EMBL/GenBank/DDBJ whole genome shotgun (WGS) entry which is preliminary data.</text>
</comment>
<dbReference type="InterPro" id="IPR025494">
    <property type="entry name" value="DUF4385"/>
</dbReference>
<dbReference type="RefSeq" id="XP_069230458.1">
    <property type="nucleotide sequence ID" value="XM_069372438.1"/>
</dbReference>
<dbReference type="GeneID" id="96005276"/>
<evidence type="ECO:0000313" key="3">
    <source>
        <dbReference type="Proteomes" id="UP000803884"/>
    </source>
</evidence>
<feature type="region of interest" description="Disordered" evidence="1">
    <location>
        <begin position="172"/>
        <end position="209"/>
    </location>
</feature>
<reference evidence="2 3" key="1">
    <citation type="journal article" date="2020" name="Microbiol. Resour. Announc.">
        <title>Draft Genome Sequence of a Cladosporium Species Isolated from the Mesophotic Ascidian Didemnum maculosum.</title>
        <authorList>
            <person name="Gioti A."/>
            <person name="Siaperas R."/>
            <person name="Nikolaivits E."/>
            <person name="Le Goff G."/>
            <person name="Ouazzani J."/>
            <person name="Kotoulas G."/>
            <person name="Topakas E."/>
        </authorList>
    </citation>
    <scope>NUCLEOTIDE SEQUENCE [LARGE SCALE GENOMIC DNA]</scope>
    <source>
        <strain evidence="2 3">TM138-S3</strain>
    </source>
</reference>
<dbReference type="EMBL" id="JAAQHG020000010">
    <property type="protein sequence ID" value="KAL1587353.1"/>
    <property type="molecule type" value="Genomic_DNA"/>
</dbReference>
<gene>
    <name evidence="2" type="ORF">WHR41_03832</name>
</gene>
<accession>A0AB34KRL2</accession>
<dbReference type="Pfam" id="PF14328">
    <property type="entry name" value="DUF4385"/>
    <property type="match status" value="1"/>
</dbReference>
<organism evidence="2 3">
    <name type="scientific">Cladosporium halotolerans</name>
    <dbReference type="NCBI Taxonomy" id="1052096"/>
    <lineage>
        <taxon>Eukaryota</taxon>
        <taxon>Fungi</taxon>
        <taxon>Dikarya</taxon>
        <taxon>Ascomycota</taxon>
        <taxon>Pezizomycotina</taxon>
        <taxon>Dothideomycetes</taxon>
        <taxon>Dothideomycetidae</taxon>
        <taxon>Cladosporiales</taxon>
        <taxon>Cladosporiaceae</taxon>
        <taxon>Cladosporium</taxon>
    </lineage>
</organism>
<keyword evidence="3" id="KW-1185">Reference proteome</keyword>
<sequence>MPPRPKPSSRPSPEILPPSPPLPTPALTSTPLRMSYRIARGEQGVLTFEPYKSHLLPLWRFRTRALALSSSAALRAAFASYVARGDFVGADMARKFLQMGMTRAARYANHKGGRKYDRSAAEVEREGGGRRELERSRGHEGMEEKAAASGVFREAWEACRRDEGYGVLKREFQKEQREWDKAHRGGKGKGEDGVKKEEEAAVKEESDQG</sequence>
<feature type="region of interest" description="Disordered" evidence="1">
    <location>
        <begin position="116"/>
        <end position="147"/>
    </location>
</feature>
<evidence type="ECO:0000256" key="1">
    <source>
        <dbReference type="SAM" id="MobiDB-lite"/>
    </source>
</evidence>
<dbReference type="Proteomes" id="UP000803884">
    <property type="component" value="Unassembled WGS sequence"/>
</dbReference>
<feature type="compositionally biased region" description="Pro residues" evidence="1">
    <location>
        <begin position="1"/>
        <end position="24"/>
    </location>
</feature>
<evidence type="ECO:0000313" key="2">
    <source>
        <dbReference type="EMBL" id="KAL1587353.1"/>
    </source>
</evidence>
<feature type="compositionally biased region" description="Basic and acidic residues" evidence="1">
    <location>
        <begin position="116"/>
        <end position="146"/>
    </location>
</feature>
<proteinExistence type="predicted"/>